<evidence type="ECO:0000256" key="2">
    <source>
        <dbReference type="ARBA" id="ARBA00023125"/>
    </source>
</evidence>
<gene>
    <name evidence="5" type="ORF">LKD81_03165</name>
</gene>
<proteinExistence type="predicted"/>
<dbReference type="PRINTS" id="PR00598">
    <property type="entry name" value="HTHMARR"/>
</dbReference>
<dbReference type="PROSITE" id="PS01117">
    <property type="entry name" value="HTH_MARR_1"/>
    <property type="match status" value="1"/>
</dbReference>
<dbReference type="RefSeq" id="WP_308452739.1">
    <property type="nucleotide sequence ID" value="NZ_JAJEQR010000007.1"/>
</dbReference>
<dbReference type="Proteomes" id="UP001198182">
    <property type="component" value="Unassembled WGS sequence"/>
</dbReference>
<organism evidence="5 6">
    <name type="scientific">Hominifimenecus microfluidus</name>
    <dbReference type="NCBI Taxonomy" id="2885348"/>
    <lineage>
        <taxon>Bacteria</taxon>
        <taxon>Bacillati</taxon>
        <taxon>Bacillota</taxon>
        <taxon>Clostridia</taxon>
        <taxon>Lachnospirales</taxon>
        <taxon>Lachnospiraceae</taxon>
        <taxon>Hominifimenecus</taxon>
    </lineage>
</organism>
<dbReference type="PANTHER" id="PTHR42756">
    <property type="entry name" value="TRANSCRIPTIONAL REGULATOR, MARR"/>
    <property type="match status" value="1"/>
</dbReference>
<dbReference type="GO" id="GO:0003700">
    <property type="term" value="F:DNA-binding transcription factor activity"/>
    <property type="evidence" value="ECO:0007669"/>
    <property type="project" value="InterPro"/>
</dbReference>
<evidence type="ECO:0000313" key="6">
    <source>
        <dbReference type="Proteomes" id="UP001198182"/>
    </source>
</evidence>
<sequence length="176" mass="20147">MITCEGKHLLTAKEKEHFEGMIHIMKRIGSINKKILLHEDVSKAEFFTLMSIHRDRFGDPLSENAVMASGLNVSELATQLNISVPAVSKMIRRLEEKGYIVRIPGTSDRRMISLGLTEYGQELIETTIRHMSSMTMEIVQQLGEEDSRTLMNLLNHVFDIIDHMLESEHPDKEEIE</sequence>
<accession>A0AAE3JDK5</accession>
<evidence type="ECO:0000313" key="5">
    <source>
        <dbReference type="EMBL" id="MCC2230004.1"/>
    </source>
</evidence>
<dbReference type="AlphaFoldDB" id="A0AAE3JDK5"/>
<dbReference type="InterPro" id="IPR011991">
    <property type="entry name" value="ArsR-like_HTH"/>
</dbReference>
<keyword evidence="6" id="KW-1185">Reference proteome</keyword>
<dbReference type="PROSITE" id="PS50995">
    <property type="entry name" value="HTH_MARR_2"/>
    <property type="match status" value="1"/>
</dbReference>
<comment type="caution">
    <text evidence="5">The sequence shown here is derived from an EMBL/GenBank/DDBJ whole genome shotgun (WGS) entry which is preliminary data.</text>
</comment>
<dbReference type="InterPro" id="IPR023187">
    <property type="entry name" value="Tscrpt_reg_MarR-type_CS"/>
</dbReference>
<dbReference type="SUPFAM" id="SSF46785">
    <property type="entry name" value="Winged helix' DNA-binding domain"/>
    <property type="match status" value="1"/>
</dbReference>
<dbReference type="InterPro" id="IPR000835">
    <property type="entry name" value="HTH_MarR-typ"/>
</dbReference>
<keyword evidence="3" id="KW-0804">Transcription</keyword>
<dbReference type="EMBL" id="JAJEQR010000007">
    <property type="protein sequence ID" value="MCC2230004.1"/>
    <property type="molecule type" value="Genomic_DNA"/>
</dbReference>
<evidence type="ECO:0000259" key="4">
    <source>
        <dbReference type="PROSITE" id="PS50995"/>
    </source>
</evidence>
<keyword evidence="2" id="KW-0238">DNA-binding</keyword>
<dbReference type="CDD" id="cd00090">
    <property type="entry name" value="HTH_ARSR"/>
    <property type="match status" value="1"/>
</dbReference>
<dbReference type="SMART" id="SM00347">
    <property type="entry name" value="HTH_MARR"/>
    <property type="match status" value="1"/>
</dbReference>
<reference evidence="5" key="1">
    <citation type="submission" date="2021-10" db="EMBL/GenBank/DDBJ databases">
        <title>Anaerobic single-cell dispensing facilitates the cultivation of human gut bacteria.</title>
        <authorList>
            <person name="Afrizal A."/>
        </authorList>
    </citation>
    <scope>NUCLEOTIDE SEQUENCE</scope>
    <source>
        <strain evidence="5">CLA-AA-H215</strain>
    </source>
</reference>
<dbReference type="Gene3D" id="1.10.10.10">
    <property type="entry name" value="Winged helix-like DNA-binding domain superfamily/Winged helix DNA-binding domain"/>
    <property type="match status" value="1"/>
</dbReference>
<name>A0AAE3JDK5_9FIRM</name>
<dbReference type="InterPro" id="IPR036390">
    <property type="entry name" value="WH_DNA-bd_sf"/>
</dbReference>
<dbReference type="Pfam" id="PF01047">
    <property type="entry name" value="MarR"/>
    <property type="match status" value="1"/>
</dbReference>
<dbReference type="InterPro" id="IPR036388">
    <property type="entry name" value="WH-like_DNA-bd_sf"/>
</dbReference>
<feature type="domain" description="HTH marR-type" evidence="4">
    <location>
        <begin position="14"/>
        <end position="159"/>
    </location>
</feature>
<dbReference type="PANTHER" id="PTHR42756:SF1">
    <property type="entry name" value="TRANSCRIPTIONAL REPRESSOR OF EMRAB OPERON"/>
    <property type="match status" value="1"/>
</dbReference>
<evidence type="ECO:0000256" key="3">
    <source>
        <dbReference type="ARBA" id="ARBA00023163"/>
    </source>
</evidence>
<protein>
    <submittedName>
        <fullName evidence="5">MarR family transcriptional regulator</fullName>
    </submittedName>
</protein>
<dbReference type="GO" id="GO:0003677">
    <property type="term" value="F:DNA binding"/>
    <property type="evidence" value="ECO:0007669"/>
    <property type="project" value="UniProtKB-KW"/>
</dbReference>
<evidence type="ECO:0000256" key="1">
    <source>
        <dbReference type="ARBA" id="ARBA00023015"/>
    </source>
</evidence>
<keyword evidence="1" id="KW-0805">Transcription regulation</keyword>